<dbReference type="EMBL" id="LSYS01003057">
    <property type="protein sequence ID" value="OPJ84125.1"/>
    <property type="molecule type" value="Genomic_DNA"/>
</dbReference>
<gene>
    <name evidence="1" type="ORF">AV530_015615</name>
</gene>
<dbReference type="AlphaFoldDB" id="A0A1V4KI85"/>
<proteinExistence type="predicted"/>
<name>A0A1V4KI85_PATFA</name>
<keyword evidence="2" id="KW-1185">Reference proteome</keyword>
<comment type="caution">
    <text evidence="1">The sequence shown here is derived from an EMBL/GenBank/DDBJ whole genome shotgun (WGS) entry which is preliminary data.</text>
</comment>
<organism evidence="1 2">
    <name type="scientific">Patagioenas fasciata monilis</name>
    <dbReference type="NCBI Taxonomy" id="372326"/>
    <lineage>
        <taxon>Eukaryota</taxon>
        <taxon>Metazoa</taxon>
        <taxon>Chordata</taxon>
        <taxon>Craniata</taxon>
        <taxon>Vertebrata</taxon>
        <taxon>Euteleostomi</taxon>
        <taxon>Archelosauria</taxon>
        <taxon>Archosauria</taxon>
        <taxon>Dinosauria</taxon>
        <taxon>Saurischia</taxon>
        <taxon>Theropoda</taxon>
        <taxon>Coelurosauria</taxon>
        <taxon>Aves</taxon>
        <taxon>Neognathae</taxon>
        <taxon>Neoaves</taxon>
        <taxon>Columbimorphae</taxon>
        <taxon>Columbiformes</taxon>
        <taxon>Columbidae</taxon>
        <taxon>Patagioenas</taxon>
    </lineage>
</organism>
<accession>A0A1V4KI85</accession>
<evidence type="ECO:0000313" key="2">
    <source>
        <dbReference type="Proteomes" id="UP000190648"/>
    </source>
</evidence>
<dbReference type="Proteomes" id="UP000190648">
    <property type="component" value="Unassembled WGS sequence"/>
</dbReference>
<sequence length="87" mass="9645">MILGRALDCGLEEQDSYCPFLPHASETRAEFQAGGENCGVVDPSPCRTSALGRAIPWTMATSRLVPRLGCLELDKKSEDELSRIYKW</sequence>
<reference evidence="1 2" key="1">
    <citation type="submission" date="2016-02" db="EMBL/GenBank/DDBJ databases">
        <title>Band-tailed pigeon sequencing and assembly.</title>
        <authorList>
            <person name="Soares A.E."/>
            <person name="Novak B.J."/>
            <person name="Rice E.S."/>
            <person name="O'Connell B."/>
            <person name="Chang D."/>
            <person name="Weber S."/>
            <person name="Shapiro B."/>
        </authorList>
    </citation>
    <scope>NUCLEOTIDE SEQUENCE [LARGE SCALE GENOMIC DNA]</scope>
    <source>
        <strain evidence="1">BTP2013</strain>
        <tissue evidence="1">Blood</tissue>
    </source>
</reference>
<protein>
    <submittedName>
        <fullName evidence="1">Uncharacterized protein</fullName>
    </submittedName>
</protein>
<evidence type="ECO:0000313" key="1">
    <source>
        <dbReference type="EMBL" id="OPJ84125.1"/>
    </source>
</evidence>